<keyword evidence="15" id="KW-0325">Glycoprotein</keyword>
<dbReference type="GO" id="GO:0090557">
    <property type="term" value="P:establishment of endothelial intestinal barrier"/>
    <property type="evidence" value="ECO:0007669"/>
    <property type="project" value="TreeGrafter"/>
</dbReference>
<dbReference type="InterPro" id="IPR013783">
    <property type="entry name" value="Ig-like_fold"/>
</dbReference>
<evidence type="ECO:0000256" key="18">
    <source>
        <dbReference type="ARBA" id="ARBA00046718"/>
    </source>
</evidence>
<comment type="subunit">
    <text evidence="18">Interacts with the ninth PDZ domain of MPDZ. Interacts with the first PDZ domain of PARD3. The association between PARD3 and PARD6B probably disrupts this interaction. Interacts with ITGAL (via I-domain). Interacts with CD151.</text>
</comment>
<name>M3XGU8_LATCH</name>
<evidence type="ECO:0000256" key="12">
    <source>
        <dbReference type="ARBA" id="ARBA00022989"/>
    </source>
</evidence>
<evidence type="ECO:0000256" key="1">
    <source>
        <dbReference type="ARBA" id="ARBA00004251"/>
    </source>
</evidence>
<evidence type="ECO:0000256" key="17">
    <source>
        <dbReference type="ARBA" id="ARBA00030590"/>
    </source>
</evidence>
<reference evidence="22" key="1">
    <citation type="submission" date="2011-08" db="EMBL/GenBank/DDBJ databases">
        <title>The draft genome of Latimeria chalumnae.</title>
        <authorList>
            <person name="Di Palma F."/>
            <person name="Alfoldi J."/>
            <person name="Johnson J."/>
            <person name="Berlin A."/>
            <person name="Gnerre S."/>
            <person name="Jaffe D."/>
            <person name="MacCallum I."/>
            <person name="Young S."/>
            <person name="Walker B.J."/>
            <person name="Lander E."/>
            <person name="Lindblad-Toh K."/>
        </authorList>
    </citation>
    <scope>NUCLEOTIDE SEQUENCE [LARGE SCALE GENOMIC DNA]</scope>
    <source>
        <strain evidence="22">Wild caught</strain>
    </source>
</reference>
<comment type="subcellular location">
    <subcellularLocation>
        <location evidence="2">Cell junction</location>
        <location evidence="2">Tight junction</location>
    </subcellularLocation>
    <subcellularLocation>
        <location evidence="1">Cell membrane</location>
        <topology evidence="1">Single-pass type I membrane protein</topology>
    </subcellularLocation>
</comment>
<accession>M3XGU8</accession>
<dbReference type="PROSITE" id="PS50835">
    <property type="entry name" value="IG_LIKE"/>
    <property type="match status" value="2"/>
</dbReference>
<evidence type="ECO:0000256" key="6">
    <source>
        <dbReference type="ARBA" id="ARBA00022475"/>
    </source>
</evidence>
<comment type="similarity">
    <text evidence="3">Belongs to the immunoglobulin superfamily.</text>
</comment>
<feature type="domain" description="Ig-like" evidence="20">
    <location>
        <begin position="107"/>
        <end position="207"/>
    </location>
</feature>
<dbReference type="PANTHER" id="PTHR45113:SF1">
    <property type="entry name" value="JUNCTIONAL ADHESION MOLECULE A"/>
    <property type="match status" value="1"/>
</dbReference>
<evidence type="ECO:0000259" key="20">
    <source>
        <dbReference type="PROSITE" id="PS50835"/>
    </source>
</evidence>
<dbReference type="InParanoid" id="M3XGU8"/>
<dbReference type="InterPro" id="IPR036179">
    <property type="entry name" value="Ig-like_dom_sf"/>
</dbReference>
<dbReference type="GO" id="GO:0005923">
    <property type="term" value="C:bicellular tight junction"/>
    <property type="evidence" value="ECO:0007669"/>
    <property type="project" value="UniProtKB-SubCell"/>
</dbReference>
<dbReference type="eggNOG" id="ENOG502QWVN">
    <property type="taxonomic scope" value="Eukaryota"/>
</dbReference>
<dbReference type="InterPro" id="IPR003599">
    <property type="entry name" value="Ig_sub"/>
</dbReference>
<keyword evidence="10" id="KW-0677">Repeat</keyword>
<dbReference type="HOGENOM" id="CLU_067351_2_1_1"/>
<dbReference type="AlphaFoldDB" id="M3XGU8"/>
<dbReference type="GeneTree" id="ENSGT00940000159186"/>
<dbReference type="EMBL" id="AFYH01248610">
    <property type="status" value="NOT_ANNOTATED_CDS"/>
    <property type="molecule type" value="Genomic_DNA"/>
</dbReference>
<dbReference type="PANTHER" id="PTHR45113">
    <property type="entry name" value="JUNCTIONAL ADHESION MOLECULE A"/>
    <property type="match status" value="1"/>
</dbReference>
<dbReference type="EMBL" id="AFYH01248608">
    <property type="status" value="NOT_ANNOTATED_CDS"/>
    <property type="molecule type" value="Genomic_DNA"/>
</dbReference>
<dbReference type="GO" id="GO:0090559">
    <property type="term" value="P:regulation of membrane permeability"/>
    <property type="evidence" value="ECO:0007669"/>
    <property type="project" value="TreeGrafter"/>
</dbReference>
<dbReference type="EMBL" id="AFYH01248604">
    <property type="status" value="NOT_ANNOTATED_CDS"/>
    <property type="molecule type" value="Genomic_DNA"/>
</dbReference>
<keyword evidence="6" id="KW-1003">Cell membrane</keyword>
<gene>
    <name evidence="21" type="primary">LOC102365550</name>
</gene>
<dbReference type="EMBL" id="AFYH01248609">
    <property type="status" value="NOT_ANNOTATED_CDS"/>
    <property type="molecule type" value="Genomic_DNA"/>
</dbReference>
<evidence type="ECO:0000256" key="8">
    <source>
        <dbReference type="ARBA" id="ARBA00022692"/>
    </source>
</evidence>
<evidence type="ECO:0000256" key="15">
    <source>
        <dbReference type="ARBA" id="ARBA00023180"/>
    </source>
</evidence>
<reference evidence="21" key="2">
    <citation type="submission" date="2025-08" db="UniProtKB">
        <authorList>
            <consortium name="Ensembl"/>
        </authorList>
    </citation>
    <scope>IDENTIFICATION</scope>
</reference>
<dbReference type="InterPro" id="IPR003598">
    <property type="entry name" value="Ig_sub2"/>
</dbReference>
<dbReference type="Proteomes" id="UP000008672">
    <property type="component" value="Unassembled WGS sequence"/>
</dbReference>
<dbReference type="STRING" id="7897.ENSLACP00000021954"/>
<organism evidence="21 22">
    <name type="scientific">Latimeria chalumnae</name>
    <name type="common">Coelacanth</name>
    <dbReference type="NCBI Taxonomy" id="7897"/>
    <lineage>
        <taxon>Eukaryota</taxon>
        <taxon>Metazoa</taxon>
        <taxon>Chordata</taxon>
        <taxon>Craniata</taxon>
        <taxon>Vertebrata</taxon>
        <taxon>Euteleostomi</taxon>
        <taxon>Coelacanthiformes</taxon>
        <taxon>Coelacanthidae</taxon>
        <taxon>Latimeria</taxon>
    </lineage>
</organism>
<dbReference type="FunFam" id="2.60.40.10:FF:000342">
    <property type="entry name" value="Junctional adhesion molecule A"/>
    <property type="match status" value="1"/>
</dbReference>
<dbReference type="SUPFAM" id="SSF48726">
    <property type="entry name" value="Immunoglobulin"/>
    <property type="match status" value="2"/>
</dbReference>
<dbReference type="GO" id="GO:0005886">
    <property type="term" value="C:plasma membrane"/>
    <property type="evidence" value="ECO:0007669"/>
    <property type="project" value="UniProtKB-SubCell"/>
</dbReference>
<evidence type="ECO:0000313" key="22">
    <source>
        <dbReference type="Proteomes" id="UP000008672"/>
    </source>
</evidence>
<dbReference type="Pfam" id="PF13927">
    <property type="entry name" value="Ig_3"/>
    <property type="match status" value="1"/>
</dbReference>
<feature type="domain" description="Ig-like" evidence="20">
    <location>
        <begin position="23"/>
        <end position="102"/>
    </location>
</feature>
<evidence type="ECO:0000256" key="16">
    <source>
        <dbReference type="ARBA" id="ARBA00023319"/>
    </source>
</evidence>
<evidence type="ECO:0000256" key="3">
    <source>
        <dbReference type="ARBA" id="ARBA00008637"/>
    </source>
</evidence>
<sequence length="218" mass="24458">CVYQKFLHSLLFSLFNNLIATYLSCKYSADFGTPQVEWKFISQLGSNTRIYYDNHLSEFYKDRAEVVHSGIHFKNTLRVDTGTYICEVFSGGNYGNVKITLTIQVPPSIPTCQVPTSVTTGGPMELSCFDPDGFPPSTYKWYKDKILIPENGKDHPAFQNSSFSIDHNTGILTFNSISMMDSGEYYCEAANGIGHPQSCATVHMEVSEYKCQFIAITD</sequence>
<keyword evidence="5" id="KW-0796">Tight junction</keyword>
<keyword evidence="9 19" id="KW-0732">Signal</keyword>
<evidence type="ECO:0000256" key="2">
    <source>
        <dbReference type="ARBA" id="ARBA00004435"/>
    </source>
</evidence>
<dbReference type="EMBL" id="AFYH01248605">
    <property type="status" value="NOT_ANNOTATED_CDS"/>
    <property type="molecule type" value="Genomic_DNA"/>
</dbReference>
<dbReference type="GO" id="GO:0007155">
    <property type="term" value="P:cell adhesion"/>
    <property type="evidence" value="ECO:0007669"/>
    <property type="project" value="InterPro"/>
</dbReference>
<keyword evidence="11" id="KW-0965">Cell junction</keyword>
<dbReference type="OMA" id="HMEVSEY"/>
<dbReference type="InterPro" id="IPR007110">
    <property type="entry name" value="Ig-like_dom"/>
</dbReference>
<evidence type="ECO:0000256" key="4">
    <source>
        <dbReference type="ARBA" id="ARBA00016608"/>
    </source>
</evidence>
<keyword evidence="14" id="KW-1015">Disulfide bond</keyword>
<dbReference type="SMART" id="SM00409">
    <property type="entry name" value="IG"/>
    <property type="match status" value="2"/>
</dbReference>
<keyword evidence="8" id="KW-0812">Transmembrane</keyword>
<proteinExistence type="inferred from homology"/>
<dbReference type="SMART" id="SM00408">
    <property type="entry name" value="IGc2"/>
    <property type="match status" value="1"/>
</dbReference>
<keyword evidence="12" id="KW-1133">Transmembrane helix</keyword>
<keyword evidence="22" id="KW-1185">Reference proteome</keyword>
<evidence type="ECO:0000256" key="5">
    <source>
        <dbReference type="ARBA" id="ARBA00022427"/>
    </source>
</evidence>
<feature type="signal peptide" evidence="19">
    <location>
        <begin position="1"/>
        <end position="20"/>
    </location>
</feature>
<dbReference type="Bgee" id="ENSLACG00000022546">
    <property type="expression patterns" value="Expressed in pectoral fin and 1 other cell type or tissue"/>
</dbReference>
<dbReference type="Ensembl" id="ENSLACT00000024972.1">
    <property type="protein sequence ID" value="ENSLACP00000021954.1"/>
    <property type="gene ID" value="ENSLACG00000022546.1"/>
</dbReference>
<evidence type="ECO:0000256" key="14">
    <source>
        <dbReference type="ARBA" id="ARBA00023157"/>
    </source>
</evidence>
<reference evidence="21" key="3">
    <citation type="submission" date="2025-09" db="UniProtKB">
        <authorList>
            <consortium name="Ensembl"/>
        </authorList>
    </citation>
    <scope>IDENTIFICATION</scope>
</reference>
<evidence type="ECO:0000256" key="7">
    <source>
        <dbReference type="ARBA" id="ARBA00022553"/>
    </source>
</evidence>
<evidence type="ECO:0000313" key="21">
    <source>
        <dbReference type="Ensembl" id="ENSLACP00000021954.1"/>
    </source>
</evidence>
<dbReference type="EMBL" id="AFYH01248606">
    <property type="status" value="NOT_ANNOTATED_CDS"/>
    <property type="molecule type" value="Genomic_DNA"/>
</dbReference>
<evidence type="ECO:0000256" key="13">
    <source>
        <dbReference type="ARBA" id="ARBA00023136"/>
    </source>
</evidence>
<evidence type="ECO:0000256" key="9">
    <source>
        <dbReference type="ARBA" id="ARBA00022729"/>
    </source>
</evidence>
<dbReference type="Gene3D" id="2.60.40.10">
    <property type="entry name" value="Immunoglobulins"/>
    <property type="match status" value="2"/>
</dbReference>
<dbReference type="InterPro" id="IPR042456">
    <property type="entry name" value="F11R"/>
</dbReference>
<keyword evidence="16" id="KW-0393">Immunoglobulin domain</keyword>
<dbReference type="EMBL" id="AFYH01248607">
    <property type="status" value="NOT_ANNOTATED_CDS"/>
    <property type="molecule type" value="Genomic_DNA"/>
</dbReference>
<evidence type="ECO:0000256" key="10">
    <source>
        <dbReference type="ARBA" id="ARBA00022737"/>
    </source>
</evidence>
<protein>
    <recommendedName>
        <fullName evidence="4">Junctional adhesion molecule A</fullName>
    </recommendedName>
    <alternativeName>
        <fullName evidence="17">Junctional adhesion molecule 1</fullName>
    </alternativeName>
</protein>
<evidence type="ECO:0000256" key="19">
    <source>
        <dbReference type="SAM" id="SignalP"/>
    </source>
</evidence>
<keyword evidence="7" id="KW-0597">Phosphoprotein</keyword>
<feature type="chain" id="PRO_5004043428" description="Junctional adhesion molecule A" evidence="19">
    <location>
        <begin position="21"/>
        <end position="218"/>
    </location>
</feature>
<dbReference type="GO" id="GO:0050892">
    <property type="term" value="P:intestinal absorption"/>
    <property type="evidence" value="ECO:0007669"/>
    <property type="project" value="TreeGrafter"/>
</dbReference>
<keyword evidence="13" id="KW-0472">Membrane</keyword>
<evidence type="ECO:0000256" key="11">
    <source>
        <dbReference type="ARBA" id="ARBA00022949"/>
    </source>
</evidence>